<name>A0A9J6ZI67_9BACL</name>
<dbReference type="PANTHER" id="PTHR30126">
    <property type="entry name" value="HTH-TYPE TRANSCRIPTIONAL REGULATOR"/>
    <property type="match status" value="1"/>
</dbReference>
<gene>
    <name evidence="6" type="ORF">NAG76_05700</name>
</gene>
<dbReference type="Proteomes" id="UP001056756">
    <property type="component" value="Chromosome"/>
</dbReference>
<reference evidence="6" key="1">
    <citation type="submission" date="2022-05" db="EMBL/GenBank/DDBJ databases">
        <title>Novel bacterial taxa in a minimal lignocellulolytic consortium and its capacity to transform plastics disclosed by genome-resolved metagenomics.</title>
        <authorList>
            <person name="Rodriguez C.A.D."/>
            <person name="Diaz-Garcia L."/>
            <person name="Herrera K."/>
            <person name="Tarazona N.A."/>
            <person name="Sproer C."/>
            <person name="Overmann J."/>
            <person name="Jimenez D.J."/>
        </authorList>
    </citation>
    <scope>NUCLEOTIDE SEQUENCE</scope>
    <source>
        <strain evidence="6">MAG5</strain>
    </source>
</reference>
<dbReference type="InterPro" id="IPR000847">
    <property type="entry name" value="LysR_HTH_N"/>
</dbReference>
<dbReference type="Pfam" id="PF00126">
    <property type="entry name" value="HTH_1"/>
    <property type="match status" value="1"/>
</dbReference>
<dbReference type="SUPFAM" id="SSF53850">
    <property type="entry name" value="Periplasmic binding protein-like II"/>
    <property type="match status" value="1"/>
</dbReference>
<dbReference type="PANTHER" id="PTHR30126:SF64">
    <property type="entry name" value="HTH-TYPE TRANSCRIPTIONAL REGULATOR CITR"/>
    <property type="match status" value="1"/>
</dbReference>
<evidence type="ECO:0000256" key="3">
    <source>
        <dbReference type="ARBA" id="ARBA00023125"/>
    </source>
</evidence>
<keyword evidence="4" id="KW-0804">Transcription</keyword>
<protein>
    <submittedName>
        <fullName evidence="6">LysR family transcriptional regulator</fullName>
    </submittedName>
</protein>
<keyword evidence="2" id="KW-0805">Transcription regulation</keyword>
<dbReference type="SUPFAM" id="SSF46785">
    <property type="entry name" value="Winged helix' DNA-binding domain"/>
    <property type="match status" value="1"/>
</dbReference>
<dbReference type="PRINTS" id="PR00039">
    <property type="entry name" value="HTHLYSR"/>
</dbReference>
<dbReference type="PROSITE" id="PS50931">
    <property type="entry name" value="HTH_LYSR"/>
    <property type="match status" value="1"/>
</dbReference>
<dbReference type="Gene3D" id="3.40.190.290">
    <property type="match status" value="1"/>
</dbReference>
<dbReference type="GO" id="GO:0003700">
    <property type="term" value="F:DNA-binding transcription factor activity"/>
    <property type="evidence" value="ECO:0007669"/>
    <property type="project" value="InterPro"/>
</dbReference>
<accession>A0A9J6ZI67</accession>
<evidence type="ECO:0000313" key="6">
    <source>
        <dbReference type="EMBL" id="URN95740.1"/>
    </source>
</evidence>
<dbReference type="GO" id="GO:0000976">
    <property type="term" value="F:transcription cis-regulatory region binding"/>
    <property type="evidence" value="ECO:0007669"/>
    <property type="project" value="TreeGrafter"/>
</dbReference>
<evidence type="ECO:0000256" key="1">
    <source>
        <dbReference type="ARBA" id="ARBA00009437"/>
    </source>
</evidence>
<dbReference type="KEGG" id="plig:NAG76_05700"/>
<dbReference type="CDD" id="cd05466">
    <property type="entry name" value="PBP2_LTTR_substrate"/>
    <property type="match status" value="1"/>
</dbReference>
<keyword evidence="3" id="KW-0238">DNA-binding</keyword>
<evidence type="ECO:0000256" key="2">
    <source>
        <dbReference type="ARBA" id="ARBA00023015"/>
    </source>
</evidence>
<dbReference type="InterPro" id="IPR036390">
    <property type="entry name" value="WH_DNA-bd_sf"/>
</dbReference>
<dbReference type="Pfam" id="PF03466">
    <property type="entry name" value="LysR_substrate"/>
    <property type="match status" value="1"/>
</dbReference>
<comment type="similarity">
    <text evidence="1">Belongs to the LysR transcriptional regulatory family.</text>
</comment>
<evidence type="ECO:0000259" key="5">
    <source>
        <dbReference type="PROSITE" id="PS50931"/>
    </source>
</evidence>
<dbReference type="FunFam" id="1.10.10.10:FF:000001">
    <property type="entry name" value="LysR family transcriptional regulator"/>
    <property type="match status" value="1"/>
</dbReference>
<dbReference type="InterPro" id="IPR036388">
    <property type="entry name" value="WH-like_DNA-bd_sf"/>
</dbReference>
<evidence type="ECO:0000313" key="7">
    <source>
        <dbReference type="Proteomes" id="UP001056756"/>
    </source>
</evidence>
<dbReference type="EMBL" id="CP097899">
    <property type="protein sequence ID" value="URN95740.1"/>
    <property type="molecule type" value="Genomic_DNA"/>
</dbReference>
<evidence type="ECO:0000256" key="4">
    <source>
        <dbReference type="ARBA" id="ARBA00023163"/>
    </source>
</evidence>
<organism evidence="6 7">
    <name type="scientific">Candidatus Pristimantibacillus lignocellulolyticus</name>
    <dbReference type="NCBI Taxonomy" id="2994561"/>
    <lineage>
        <taxon>Bacteria</taxon>
        <taxon>Bacillati</taxon>
        <taxon>Bacillota</taxon>
        <taxon>Bacilli</taxon>
        <taxon>Bacillales</taxon>
        <taxon>Paenibacillaceae</taxon>
        <taxon>Candidatus Pristimantibacillus</taxon>
    </lineage>
</organism>
<dbReference type="AlphaFoldDB" id="A0A9J6ZI67"/>
<feature type="domain" description="HTH lysR-type" evidence="5">
    <location>
        <begin position="1"/>
        <end position="60"/>
    </location>
</feature>
<dbReference type="InterPro" id="IPR005119">
    <property type="entry name" value="LysR_subst-bd"/>
</dbReference>
<sequence length="297" mass="33989">MIGKLDLYRVFKEVAFQKSISKAAEQLYLTQSAVSQAILKLEKELDIILFYRTTKGVTLTTEGILLYEHVNSAMSLLSMAEEKILESKNLLTGVLNIGVGDTISRYFLLPYLEEFYTKYPGIKLNIINGTTIEICDFMKEGKADVGICNLPIQDTKFRFIPCKEVRDIFVCGEKYKYLTTEPISLDQLISMPLIFLEKNSNSRKYVEQYLKDQGHLLSPDFELGSHELLLEFAKINLGIACVTKEFSEHYLRNGILHEIQLIEEIPRRNIGICYSKMFPLSRATKTFIKIIDPATKL</sequence>
<proteinExistence type="inferred from homology"/>
<dbReference type="Gene3D" id="1.10.10.10">
    <property type="entry name" value="Winged helix-like DNA-binding domain superfamily/Winged helix DNA-binding domain"/>
    <property type="match status" value="1"/>
</dbReference>